<dbReference type="Proteomes" id="UP000224539">
    <property type="component" value="Genome"/>
</dbReference>
<accession>A0A286QPW2</accession>
<organism evidence="1 2">
    <name type="scientific">Streptococcus phage P7601</name>
    <dbReference type="NCBI Taxonomy" id="1971431"/>
    <lineage>
        <taxon>Viruses</taxon>
        <taxon>Duplodnaviria</taxon>
        <taxon>Heunggongvirae</taxon>
        <taxon>Uroviricota</taxon>
        <taxon>Caudoviricetes</taxon>
        <taxon>Aliceevansviridae</taxon>
        <taxon>Moineauvirus</taxon>
        <taxon>Moineauvirus P7601</taxon>
    </lineage>
</organism>
<name>A0A286QPW2_9CAUD</name>
<sequence>MCGVQLNTPKININKIPKKLPSYEIEAHRGLGAD</sequence>
<gene>
    <name evidence="1" type="ORF">P7601_32</name>
</gene>
<dbReference type="EMBL" id="KY705272">
    <property type="protein sequence ID" value="ARU13973.1"/>
    <property type="molecule type" value="Genomic_DNA"/>
</dbReference>
<keyword evidence="2" id="KW-1185">Reference proteome</keyword>
<protein>
    <submittedName>
        <fullName evidence="1">Uncharacterized protein</fullName>
    </submittedName>
</protein>
<evidence type="ECO:0000313" key="2">
    <source>
        <dbReference type="Proteomes" id="UP000224539"/>
    </source>
</evidence>
<proteinExistence type="predicted"/>
<reference evidence="1 2" key="1">
    <citation type="journal article" date="2017" name="Front. Microbiol.">
        <title>Global Survey and Genome Exploration of Bacteriophages Infecting the Lactic Acid Bacterium Streptococcus thermophilus.</title>
        <authorList>
            <person name="McDonnell B."/>
            <person name="Mahony J."/>
            <person name="Hanemaaijer L."/>
            <person name="Neve H."/>
            <person name="Noben J.-P."/>
            <person name="Lugli G.A."/>
            <person name="Ventura M."/>
            <person name="Kouwen T.R."/>
            <person name="van Sinderen D."/>
        </authorList>
    </citation>
    <scope>NUCLEOTIDE SEQUENCE [LARGE SCALE GENOMIC DNA]</scope>
</reference>
<evidence type="ECO:0000313" key="1">
    <source>
        <dbReference type="EMBL" id="ARU13973.1"/>
    </source>
</evidence>